<organism evidence="1 2">
    <name type="scientific">Kipferlia bialata</name>
    <dbReference type="NCBI Taxonomy" id="797122"/>
    <lineage>
        <taxon>Eukaryota</taxon>
        <taxon>Metamonada</taxon>
        <taxon>Carpediemonas-like organisms</taxon>
        <taxon>Kipferlia</taxon>
    </lineage>
</organism>
<gene>
    <name evidence="1" type="ORF">KIPB_012106</name>
</gene>
<evidence type="ECO:0000313" key="1">
    <source>
        <dbReference type="EMBL" id="GIQ89600.1"/>
    </source>
</evidence>
<dbReference type="Proteomes" id="UP000265618">
    <property type="component" value="Unassembled WGS sequence"/>
</dbReference>
<dbReference type="EMBL" id="BDIP01005217">
    <property type="protein sequence ID" value="GIQ89600.1"/>
    <property type="molecule type" value="Genomic_DNA"/>
</dbReference>
<reference evidence="1 2" key="1">
    <citation type="journal article" date="2018" name="PLoS ONE">
        <title>The draft genome of Kipferlia bialata reveals reductive genome evolution in fornicate parasites.</title>
        <authorList>
            <person name="Tanifuji G."/>
            <person name="Takabayashi S."/>
            <person name="Kume K."/>
            <person name="Takagi M."/>
            <person name="Nakayama T."/>
            <person name="Kamikawa R."/>
            <person name="Inagaki Y."/>
            <person name="Hashimoto T."/>
        </authorList>
    </citation>
    <scope>NUCLEOTIDE SEQUENCE [LARGE SCALE GENOMIC DNA]</scope>
    <source>
        <strain evidence="1">NY0173</strain>
    </source>
</reference>
<feature type="non-terminal residue" evidence="1">
    <location>
        <position position="1"/>
    </location>
</feature>
<comment type="caution">
    <text evidence="1">The sequence shown here is derived from an EMBL/GenBank/DDBJ whole genome shotgun (WGS) entry which is preliminary data.</text>
</comment>
<keyword evidence="2" id="KW-1185">Reference proteome</keyword>
<dbReference type="AlphaFoldDB" id="A0A9K3D701"/>
<proteinExistence type="predicted"/>
<accession>A0A9K3D701</accession>
<sequence length="76" mass="7843">MGLLTLETQRPGALFLSDALQAYGPALINAQPVVAGVPHDKVVIVVDAQHEDTGFVLENLSIGAPVAVEPAPSLAE</sequence>
<name>A0A9K3D701_9EUKA</name>
<evidence type="ECO:0000313" key="2">
    <source>
        <dbReference type="Proteomes" id="UP000265618"/>
    </source>
</evidence>
<protein>
    <submittedName>
        <fullName evidence="1">Uncharacterized protein</fullName>
    </submittedName>
</protein>